<name>A0A3N4J658_9PEZI</name>
<sequence length="74" mass="8194">MILFNFCKCLLLQTLYLDLKNAILTFIHCTLSTGGPQIIAVVLSTFQSCLCLLNLFAQTSFLLLQLGACFPMFG</sequence>
<evidence type="ECO:0000313" key="2">
    <source>
        <dbReference type="Proteomes" id="UP000276215"/>
    </source>
</evidence>
<organism evidence="1 2">
    <name type="scientific">Choiromyces venosus 120613-1</name>
    <dbReference type="NCBI Taxonomy" id="1336337"/>
    <lineage>
        <taxon>Eukaryota</taxon>
        <taxon>Fungi</taxon>
        <taxon>Dikarya</taxon>
        <taxon>Ascomycota</taxon>
        <taxon>Pezizomycotina</taxon>
        <taxon>Pezizomycetes</taxon>
        <taxon>Pezizales</taxon>
        <taxon>Tuberaceae</taxon>
        <taxon>Choiromyces</taxon>
    </lineage>
</organism>
<proteinExistence type="predicted"/>
<accession>A0A3N4J658</accession>
<dbReference type="EMBL" id="ML120586">
    <property type="protein sequence ID" value="RPA89364.1"/>
    <property type="molecule type" value="Genomic_DNA"/>
</dbReference>
<dbReference type="AlphaFoldDB" id="A0A3N4J658"/>
<protein>
    <submittedName>
        <fullName evidence="1">Uncharacterized protein</fullName>
    </submittedName>
</protein>
<evidence type="ECO:0000313" key="1">
    <source>
        <dbReference type="EMBL" id="RPA89364.1"/>
    </source>
</evidence>
<keyword evidence="2" id="KW-1185">Reference proteome</keyword>
<gene>
    <name evidence="1" type="ORF">L873DRAFT_664561</name>
</gene>
<dbReference type="OrthoDB" id="5478798at2759"/>
<dbReference type="Proteomes" id="UP000276215">
    <property type="component" value="Unassembled WGS sequence"/>
</dbReference>
<reference evidence="1 2" key="1">
    <citation type="journal article" date="2018" name="Nat. Ecol. Evol.">
        <title>Pezizomycetes genomes reveal the molecular basis of ectomycorrhizal truffle lifestyle.</title>
        <authorList>
            <person name="Murat C."/>
            <person name="Payen T."/>
            <person name="Noel B."/>
            <person name="Kuo A."/>
            <person name="Morin E."/>
            <person name="Chen J."/>
            <person name="Kohler A."/>
            <person name="Krizsan K."/>
            <person name="Balestrini R."/>
            <person name="Da Silva C."/>
            <person name="Montanini B."/>
            <person name="Hainaut M."/>
            <person name="Levati E."/>
            <person name="Barry K.W."/>
            <person name="Belfiori B."/>
            <person name="Cichocki N."/>
            <person name="Clum A."/>
            <person name="Dockter R.B."/>
            <person name="Fauchery L."/>
            <person name="Guy J."/>
            <person name="Iotti M."/>
            <person name="Le Tacon F."/>
            <person name="Lindquist E.A."/>
            <person name="Lipzen A."/>
            <person name="Malagnac F."/>
            <person name="Mello A."/>
            <person name="Molinier V."/>
            <person name="Miyauchi S."/>
            <person name="Poulain J."/>
            <person name="Riccioni C."/>
            <person name="Rubini A."/>
            <person name="Sitrit Y."/>
            <person name="Splivallo R."/>
            <person name="Traeger S."/>
            <person name="Wang M."/>
            <person name="Zifcakova L."/>
            <person name="Wipf D."/>
            <person name="Zambonelli A."/>
            <person name="Paolocci F."/>
            <person name="Nowrousian M."/>
            <person name="Ottonello S."/>
            <person name="Baldrian P."/>
            <person name="Spatafora J.W."/>
            <person name="Henrissat B."/>
            <person name="Nagy L.G."/>
            <person name="Aury J.M."/>
            <person name="Wincker P."/>
            <person name="Grigoriev I.V."/>
            <person name="Bonfante P."/>
            <person name="Martin F.M."/>
        </authorList>
    </citation>
    <scope>NUCLEOTIDE SEQUENCE [LARGE SCALE GENOMIC DNA]</scope>
    <source>
        <strain evidence="1 2">120613-1</strain>
    </source>
</reference>